<dbReference type="SUPFAM" id="SSF103506">
    <property type="entry name" value="Mitochondrial carrier"/>
    <property type="match status" value="1"/>
</dbReference>
<gene>
    <name evidence="6" type="primary">LOC113146670</name>
</gene>
<feature type="transmembrane region" description="Helical" evidence="4">
    <location>
        <begin position="94"/>
        <end position="118"/>
    </location>
</feature>
<accession>A0A6P6RRT7</accession>
<dbReference type="Proteomes" id="UP000515125">
    <property type="component" value="Unplaced"/>
</dbReference>
<keyword evidence="4" id="KW-1133">Transmembrane helix</keyword>
<keyword evidence="5" id="KW-1185">Reference proteome</keyword>
<name>A0A6P6RRT7_9EIME</name>
<evidence type="ECO:0000313" key="5">
    <source>
        <dbReference type="Proteomes" id="UP000515125"/>
    </source>
</evidence>
<keyword evidence="2 4" id="KW-0812">Transmembrane</keyword>
<dbReference type="GO" id="GO:0016020">
    <property type="term" value="C:membrane"/>
    <property type="evidence" value="ECO:0007669"/>
    <property type="project" value="UniProtKB-SubCell"/>
</dbReference>
<protein>
    <submittedName>
        <fullName evidence="6">Uncharacterized protein LOC113146670</fullName>
    </submittedName>
</protein>
<organism evidence="5 6">
    <name type="scientific">Cyclospora cayetanensis</name>
    <dbReference type="NCBI Taxonomy" id="88456"/>
    <lineage>
        <taxon>Eukaryota</taxon>
        <taxon>Sar</taxon>
        <taxon>Alveolata</taxon>
        <taxon>Apicomplexa</taxon>
        <taxon>Conoidasida</taxon>
        <taxon>Coccidia</taxon>
        <taxon>Eucoccidiorida</taxon>
        <taxon>Eimeriorina</taxon>
        <taxon>Eimeriidae</taxon>
        <taxon>Cyclospora</taxon>
    </lineage>
</organism>
<dbReference type="AlphaFoldDB" id="A0A6P6RRT7"/>
<dbReference type="RefSeq" id="XP_026190516.1">
    <property type="nucleotide sequence ID" value="XM_026334731.1"/>
</dbReference>
<feature type="transmembrane region" description="Helical" evidence="4">
    <location>
        <begin position="125"/>
        <end position="143"/>
    </location>
</feature>
<evidence type="ECO:0000256" key="4">
    <source>
        <dbReference type="SAM" id="Phobius"/>
    </source>
</evidence>
<proteinExistence type="predicted"/>
<evidence type="ECO:0000256" key="3">
    <source>
        <dbReference type="ARBA" id="ARBA00023136"/>
    </source>
</evidence>
<dbReference type="OrthoDB" id="348311at2759"/>
<keyword evidence="3 4" id="KW-0472">Membrane</keyword>
<evidence type="ECO:0000313" key="6">
    <source>
        <dbReference type="RefSeq" id="XP_026190516.1"/>
    </source>
</evidence>
<sequence length="268" mass="28353">MRIKYRQIYCRPCELFLLAGTGRLLLGALCSLGGPMAVATVIMGPLDRLRILQQTEDAIKNQTFQQRRGTKRRLGSLWVGAGCGGLRLTASSMYAVHCCMAAIVQICSLALSSFVASAVCHPIELIRTVLIAGLLGFYSGFSFTCLSVIPFSFLAASFYSPCLSALISFSHRWEPSRGSLGSPQKTSGGTDVQHRTLHDASAEAASVGASDSESSSTSLGALPGVLSAVVPVHTTGGSTPLLFTLSLLSAYLSSRAAQGIIYPIETLR</sequence>
<dbReference type="InterPro" id="IPR023395">
    <property type="entry name" value="MCP_dom_sf"/>
</dbReference>
<dbReference type="GeneID" id="113146670"/>
<dbReference type="Gene3D" id="1.50.40.10">
    <property type="entry name" value="Mitochondrial carrier domain"/>
    <property type="match status" value="1"/>
</dbReference>
<comment type="subcellular location">
    <subcellularLocation>
        <location evidence="1">Membrane</location>
    </subcellularLocation>
</comment>
<evidence type="ECO:0000256" key="1">
    <source>
        <dbReference type="ARBA" id="ARBA00004370"/>
    </source>
</evidence>
<evidence type="ECO:0000256" key="2">
    <source>
        <dbReference type="ARBA" id="ARBA00022692"/>
    </source>
</evidence>
<reference evidence="6" key="1">
    <citation type="submission" date="2025-08" db="UniProtKB">
        <authorList>
            <consortium name="RefSeq"/>
        </authorList>
    </citation>
    <scope>IDENTIFICATION</scope>
</reference>
<feature type="transmembrane region" description="Helical" evidence="4">
    <location>
        <begin position="21"/>
        <end position="43"/>
    </location>
</feature>